<feature type="compositionally biased region" description="Basic and acidic residues" evidence="1">
    <location>
        <begin position="226"/>
        <end position="244"/>
    </location>
</feature>
<dbReference type="InterPro" id="IPR029359">
    <property type="entry name" value="FAM181"/>
</dbReference>
<dbReference type="OrthoDB" id="5982901at2759"/>
<proteinExistence type="predicted"/>
<dbReference type="InterPro" id="IPR053819">
    <property type="entry name" value="TEADIR3_omega_loop"/>
</dbReference>
<dbReference type="Pfam" id="PF15238">
    <property type="entry name" value="TEADIR3"/>
    <property type="match status" value="1"/>
</dbReference>
<dbReference type="RefSeq" id="XP_038071411.1">
    <property type="nucleotide sequence ID" value="XM_038215483.1"/>
</dbReference>
<name>A0A914B590_PATMI</name>
<dbReference type="PANTHER" id="PTHR33766:SF1">
    <property type="entry name" value="PROTEIN FAM181A"/>
    <property type="match status" value="1"/>
</dbReference>
<feature type="region of interest" description="Disordered" evidence="1">
    <location>
        <begin position="201"/>
        <end position="274"/>
    </location>
</feature>
<dbReference type="Proteomes" id="UP000887568">
    <property type="component" value="Unplaced"/>
</dbReference>
<feature type="region of interest" description="Disordered" evidence="1">
    <location>
        <begin position="1"/>
        <end position="41"/>
    </location>
</feature>
<evidence type="ECO:0000313" key="3">
    <source>
        <dbReference type="Proteomes" id="UP000887568"/>
    </source>
</evidence>
<evidence type="ECO:0000313" key="2">
    <source>
        <dbReference type="EnsemblMetazoa" id="XP_038071411.1"/>
    </source>
</evidence>
<dbReference type="EnsemblMetazoa" id="XM_038215483.1">
    <property type="protein sequence ID" value="XP_038071411.1"/>
    <property type="gene ID" value="LOC119740239"/>
</dbReference>
<evidence type="ECO:0000256" key="1">
    <source>
        <dbReference type="SAM" id="MobiDB-lite"/>
    </source>
</evidence>
<feature type="region of interest" description="Disordered" evidence="1">
    <location>
        <begin position="93"/>
        <end position="122"/>
    </location>
</feature>
<organism evidence="2 3">
    <name type="scientific">Patiria miniata</name>
    <name type="common">Bat star</name>
    <name type="synonym">Asterina miniata</name>
    <dbReference type="NCBI Taxonomy" id="46514"/>
    <lineage>
        <taxon>Eukaryota</taxon>
        <taxon>Metazoa</taxon>
        <taxon>Echinodermata</taxon>
        <taxon>Eleutherozoa</taxon>
        <taxon>Asterozoa</taxon>
        <taxon>Asteroidea</taxon>
        <taxon>Valvatacea</taxon>
        <taxon>Valvatida</taxon>
        <taxon>Asterinidae</taxon>
        <taxon>Patiria</taxon>
    </lineage>
</organism>
<dbReference type="OMA" id="GREFTDM"/>
<dbReference type="PANTHER" id="PTHR33766">
    <property type="entry name" value="PROTEIN FAM181B"/>
    <property type="match status" value="1"/>
</dbReference>
<keyword evidence="3" id="KW-1185">Reference proteome</keyword>
<feature type="compositionally biased region" description="Basic residues" evidence="1">
    <location>
        <begin position="209"/>
        <end position="219"/>
    </location>
</feature>
<sequence length="441" mass="48752">MTQGDQQHPTEMTGAAGSGSSCPEDADAAERGSSSPQEERDRIAMEDRLHHAHQHHFTHHHQQPPEQTTAADGDVKTLLHFVSLASSDIKAALDKSAPSNARKSSSVDNINRKFPQKQLLKKSPISNFTGSEVYRGDDPYFNSRRFAASLNSPQSPGIQSGALHFSERLMASASLHRDHLIKNSDLLKELTFGSGIRRDLDQPLFGRRGSTRYHDHRRSAGLSGREFTDMAKLDRSGEAERPDSDNPLPLRKRRLPASFWQEPDRSENHKTIPSTITGLSPVNLSSNLKFPNLLPSLAQGFTDSRPTSLDKNAIYPSGDQCYSGLNLPFPPPLSNSLNRDNYLNRALNFQYSSICSCSQHTELYSYEHGPACAAYAARHGGETPGIFNPISATGLLSRWHVPSQLTTERAGMCHPSAPRVVKPIPTKSITSYPPRYHPIYT</sequence>
<reference evidence="2" key="1">
    <citation type="submission" date="2022-11" db="UniProtKB">
        <authorList>
            <consortium name="EnsemblMetazoa"/>
        </authorList>
    </citation>
    <scope>IDENTIFICATION</scope>
</reference>
<feature type="compositionally biased region" description="Polar residues" evidence="1">
    <location>
        <begin position="97"/>
        <end position="109"/>
    </location>
</feature>
<dbReference type="GeneID" id="119740239"/>
<feature type="compositionally biased region" description="Polar residues" evidence="1">
    <location>
        <begin position="1"/>
        <end position="10"/>
    </location>
</feature>
<accession>A0A914B590</accession>
<protein>
    <submittedName>
        <fullName evidence="2">Uncharacterized protein</fullName>
    </submittedName>
</protein>
<dbReference type="AlphaFoldDB" id="A0A914B590"/>